<dbReference type="Pfam" id="PF07676">
    <property type="entry name" value="PD40"/>
    <property type="match status" value="1"/>
</dbReference>
<accession>Q1IY49</accession>
<protein>
    <submittedName>
        <fullName evidence="1">WD-40 repeat protein</fullName>
    </submittedName>
</protein>
<dbReference type="AlphaFoldDB" id="Q1IY49"/>
<dbReference type="HOGENOM" id="CLU_735130_0_0_0"/>
<name>Q1IY49_DEIGD</name>
<dbReference type="KEGG" id="dge:Dgeo_1540"/>
<gene>
    <name evidence="1" type="ordered locus">Dgeo_1540</name>
</gene>
<dbReference type="Proteomes" id="UP000002431">
    <property type="component" value="Chromosome"/>
</dbReference>
<dbReference type="InterPro" id="IPR011659">
    <property type="entry name" value="WD40"/>
</dbReference>
<evidence type="ECO:0000313" key="1">
    <source>
        <dbReference type="EMBL" id="ABF45835.1"/>
    </source>
</evidence>
<proteinExistence type="predicted"/>
<dbReference type="PANTHER" id="PTHR19879:SF9">
    <property type="entry name" value="TRANSCRIPTION INITIATION FACTOR TFIID SUBUNIT 5"/>
    <property type="match status" value="1"/>
</dbReference>
<organism evidence="1 2">
    <name type="scientific">Deinococcus geothermalis (strain DSM 11300 / CIP 105573 / AG-3a)</name>
    <dbReference type="NCBI Taxonomy" id="319795"/>
    <lineage>
        <taxon>Bacteria</taxon>
        <taxon>Thermotogati</taxon>
        <taxon>Deinococcota</taxon>
        <taxon>Deinococci</taxon>
        <taxon>Deinococcales</taxon>
        <taxon>Deinococcaceae</taxon>
        <taxon>Deinococcus</taxon>
    </lineage>
</organism>
<reference evidence="1" key="1">
    <citation type="submission" date="2006-04" db="EMBL/GenBank/DDBJ databases">
        <title>Complete sequence of chromosome of Deinococcus geothermalis DSM 11300.</title>
        <authorList>
            <consortium name="US DOE Joint Genome Institute"/>
            <person name="Copeland A."/>
            <person name="Lucas S."/>
            <person name="Lapidus A."/>
            <person name="Barry K."/>
            <person name="Detter J.C."/>
            <person name="Glavina del Rio T."/>
            <person name="Hammon N."/>
            <person name="Israni S."/>
            <person name="Dalin E."/>
            <person name="Tice H."/>
            <person name="Pitluck S."/>
            <person name="Brettin T."/>
            <person name="Bruce D."/>
            <person name="Han C."/>
            <person name="Tapia R."/>
            <person name="Saunders E."/>
            <person name="Gilna P."/>
            <person name="Schmutz J."/>
            <person name="Larimer F."/>
            <person name="Land M."/>
            <person name="Hauser L."/>
            <person name="Kyrpides N."/>
            <person name="Kim E."/>
            <person name="Daly M.J."/>
            <person name="Fredrickson J.K."/>
            <person name="Makarova K.S."/>
            <person name="Gaidamakova E.K."/>
            <person name="Zhai M."/>
            <person name="Richardson P."/>
        </authorList>
    </citation>
    <scope>NUCLEOTIDE SEQUENCE</scope>
    <source>
        <strain evidence="1">DSM 11300</strain>
    </source>
</reference>
<dbReference type="InterPro" id="IPR001680">
    <property type="entry name" value="WD40_rpt"/>
</dbReference>
<dbReference type="EMBL" id="CP000359">
    <property type="protein sequence ID" value="ABF45835.1"/>
    <property type="molecule type" value="Genomic_DNA"/>
</dbReference>
<dbReference type="STRING" id="319795.Dgeo_1540"/>
<dbReference type="SMART" id="SM00320">
    <property type="entry name" value="WD40"/>
    <property type="match status" value="4"/>
</dbReference>
<sequence>MLFAGLTLATAATAAAPLPTLVQTVNHPNARWAVHVDRQRTLAVDDDGAAAVLLPWQGPPRTVKFPGNSKLRSPLVTPEGRVLAVQLDFRACQVVVWDVTAGRATTPLKGDFTRLFGCDRPEGTEFIFDIGFTPDGRFLLTADQTGLRRWDARTGRLLRAVPGKFLSQHVSPDGRSVATVGDRYRVELWATDLSRRLKALPPQPKDCLRGPGAWSTGITWSADSTRLAFSCNREVRVWNLAAGGVQSLKRGGKHEYPDAPTFSPDGRFVVADEDQFGAGVWDVGNGQRVAQLRLDAPNAQVTDVEFTPGNLLLAALSDGRLARLDLNRPAQVLPPLPLFSKGDRFLWPTLAVSREGDRLAVASGDGRLNIYALPGK</sequence>
<dbReference type="PANTHER" id="PTHR19879">
    <property type="entry name" value="TRANSCRIPTION INITIATION FACTOR TFIID"/>
    <property type="match status" value="1"/>
</dbReference>
<keyword evidence="2" id="KW-1185">Reference proteome</keyword>
<evidence type="ECO:0000313" key="2">
    <source>
        <dbReference type="Proteomes" id="UP000002431"/>
    </source>
</evidence>
<dbReference type="SUPFAM" id="SSF69322">
    <property type="entry name" value="Tricorn protease domain 2"/>
    <property type="match status" value="1"/>
</dbReference>
<dbReference type="InterPro" id="IPR015943">
    <property type="entry name" value="WD40/YVTN_repeat-like_dom_sf"/>
</dbReference>
<dbReference type="eggNOG" id="COG2319">
    <property type="taxonomic scope" value="Bacteria"/>
</dbReference>
<dbReference type="Gene3D" id="2.130.10.10">
    <property type="entry name" value="YVTN repeat-like/Quinoprotein amine dehydrogenase"/>
    <property type="match status" value="2"/>
</dbReference>